<proteinExistence type="predicted"/>
<evidence type="ECO:0000313" key="2">
    <source>
        <dbReference type="Proteomes" id="UP000242715"/>
    </source>
</evidence>
<dbReference type="Proteomes" id="UP000242715">
    <property type="component" value="Unassembled WGS sequence"/>
</dbReference>
<name>A0A2Z6NGZ2_TRISU</name>
<gene>
    <name evidence="1" type="ORF">TSUD_258750</name>
</gene>
<reference evidence="2" key="1">
    <citation type="journal article" date="2017" name="Front. Plant Sci.">
        <title>Climate Clever Clovers: New Paradigm to Reduce the Environmental Footprint of Ruminants by Breeding Low Methanogenic Forages Utilizing Haplotype Variation.</title>
        <authorList>
            <person name="Kaur P."/>
            <person name="Appels R."/>
            <person name="Bayer P.E."/>
            <person name="Keeble-Gagnere G."/>
            <person name="Wang J."/>
            <person name="Hirakawa H."/>
            <person name="Shirasawa K."/>
            <person name="Vercoe P."/>
            <person name="Stefanova K."/>
            <person name="Durmic Z."/>
            <person name="Nichols P."/>
            <person name="Revell C."/>
            <person name="Isobe S.N."/>
            <person name="Edwards D."/>
            <person name="Erskine W."/>
        </authorList>
    </citation>
    <scope>NUCLEOTIDE SEQUENCE [LARGE SCALE GENOMIC DNA]</scope>
    <source>
        <strain evidence="2">cv. Daliak</strain>
    </source>
</reference>
<dbReference type="EMBL" id="DF973601">
    <property type="protein sequence ID" value="GAU35700.1"/>
    <property type="molecule type" value="Genomic_DNA"/>
</dbReference>
<keyword evidence="2" id="KW-1185">Reference proteome</keyword>
<accession>A0A2Z6NGZ2</accession>
<sequence length="59" mass="6451">MYKTDGWDLVRGTCSEAEGLSVNIFRSKFWNKVCKLSHVSKLGGKASVGSSLHGHVDAR</sequence>
<protein>
    <submittedName>
        <fullName evidence="1">Uncharacterized protein</fullName>
    </submittedName>
</protein>
<dbReference type="AlphaFoldDB" id="A0A2Z6NGZ2"/>
<evidence type="ECO:0000313" key="1">
    <source>
        <dbReference type="EMBL" id="GAU35700.1"/>
    </source>
</evidence>
<organism evidence="1 2">
    <name type="scientific">Trifolium subterraneum</name>
    <name type="common">Subterranean clover</name>
    <dbReference type="NCBI Taxonomy" id="3900"/>
    <lineage>
        <taxon>Eukaryota</taxon>
        <taxon>Viridiplantae</taxon>
        <taxon>Streptophyta</taxon>
        <taxon>Embryophyta</taxon>
        <taxon>Tracheophyta</taxon>
        <taxon>Spermatophyta</taxon>
        <taxon>Magnoliopsida</taxon>
        <taxon>eudicotyledons</taxon>
        <taxon>Gunneridae</taxon>
        <taxon>Pentapetalae</taxon>
        <taxon>rosids</taxon>
        <taxon>fabids</taxon>
        <taxon>Fabales</taxon>
        <taxon>Fabaceae</taxon>
        <taxon>Papilionoideae</taxon>
        <taxon>50 kb inversion clade</taxon>
        <taxon>NPAAA clade</taxon>
        <taxon>Hologalegina</taxon>
        <taxon>IRL clade</taxon>
        <taxon>Trifolieae</taxon>
        <taxon>Trifolium</taxon>
    </lineage>
</organism>